<keyword evidence="17" id="KW-1185">Reference proteome</keyword>
<dbReference type="InterPro" id="IPR018109">
    <property type="entry name" value="Folylpolyglutamate_synth_CS"/>
</dbReference>
<dbReference type="SUPFAM" id="SSF53244">
    <property type="entry name" value="MurD-like peptide ligases, peptide-binding domain"/>
    <property type="match status" value="1"/>
</dbReference>
<comment type="similarity">
    <text evidence="1 11">Belongs to the MurCDEF family. MurE subfamily.</text>
</comment>
<evidence type="ECO:0000259" key="13">
    <source>
        <dbReference type="Pfam" id="PF01225"/>
    </source>
</evidence>
<evidence type="ECO:0000313" key="17">
    <source>
        <dbReference type="Proteomes" id="UP001317742"/>
    </source>
</evidence>
<feature type="domain" description="Mur ligase C-terminal" evidence="14">
    <location>
        <begin position="355"/>
        <end position="481"/>
    </location>
</feature>
<evidence type="ECO:0000256" key="10">
    <source>
        <dbReference type="ARBA" id="ARBA00023316"/>
    </source>
</evidence>
<feature type="short sequence motif" description="Meso-diaminopimelate recognition motif" evidence="11">
    <location>
        <begin position="428"/>
        <end position="431"/>
    </location>
</feature>
<keyword evidence="10 11" id="KW-0961">Cell wall biogenesis/degradation</keyword>
<keyword evidence="7 11" id="KW-0133">Cell shape</keyword>
<comment type="catalytic activity">
    <reaction evidence="11">
        <text>UDP-N-acetyl-alpha-D-muramoyl-L-alanyl-D-glutamate + meso-2,6-diaminopimelate + ATP = UDP-N-acetyl-alpha-D-muramoyl-L-alanyl-gamma-D-glutamyl-meso-2,6-diaminopimelate + ADP + phosphate + H(+)</text>
        <dbReference type="Rhea" id="RHEA:23676"/>
        <dbReference type="ChEBI" id="CHEBI:15378"/>
        <dbReference type="ChEBI" id="CHEBI:30616"/>
        <dbReference type="ChEBI" id="CHEBI:43474"/>
        <dbReference type="ChEBI" id="CHEBI:57791"/>
        <dbReference type="ChEBI" id="CHEBI:83900"/>
        <dbReference type="ChEBI" id="CHEBI:83905"/>
        <dbReference type="ChEBI" id="CHEBI:456216"/>
        <dbReference type="EC" id="6.3.2.13"/>
    </reaction>
</comment>
<dbReference type="SUPFAM" id="SSF63418">
    <property type="entry name" value="MurE/MurF N-terminal domain"/>
    <property type="match status" value="1"/>
</dbReference>
<comment type="pathway">
    <text evidence="11 12">Cell wall biogenesis; peptidoglycan biosynthesis.</text>
</comment>
<feature type="domain" description="Mur ligase central" evidence="15">
    <location>
        <begin position="124"/>
        <end position="333"/>
    </location>
</feature>
<feature type="binding site" evidence="11">
    <location>
        <position position="483"/>
    </location>
    <ligand>
        <name>meso-2,6-diaminopimelate</name>
        <dbReference type="ChEBI" id="CHEBI:57791"/>
    </ligand>
</feature>
<dbReference type="Pfam" id="PF02875">
    <property type="entry name" value="Mur_ligase_C"/>
    <property type="match status" value="1"/>
</dbReference>
<evidence type="ECO:0000256" key="1">
    <source>
        <dbReference type="ARBA" id="ARBA00005898"/>
    </source>
</evidence>
<dbReference type="InterPro" id="IPR035911">
    <property type="entry name" value="MurE/MurF_N"/>
</dbReference>
<dbReference type="Pfam" id="PF01225">
    <property type="entry name" value="Mur_ligase"/>
    <property type="match status" value="1"/>
</dbReference>
<keyword evidence="6 11" id="KW-0067">ATP-binding</keyword>
<evidence type="ECO:0000256" key="12">
    <source>
        <dbReference type="RuleBase" id="RU004135"/>
    </source>
</evidence>
<dbReference type="EMBL" id="AP026709">
    <property type="protein sequence ID" value="BDQ37417.1"/>
    <property type="molecule type" value="Genomic_DNA"/>
</dbReference>
<dbReference type="InterPro" id="IPR013221">
    <property type="entry name" value="Mur_ligase_cen"/>
</dbReference>
<keyword evidence="8 11" id="KW-0573">Peptidoglycan synthesis</keyword>
<evidence type="ECO:0000256" key="5">
    <source>
        <dbReference type="ARBA" id="ARBA00022741"/>
    </source>
</evidence>
<evidence type="ECO:0000256" key="11">
    <source>
        <dbReference type="HAMAP-Rule" id="MF_00208"/>
    </source>
</evidence>
<feature type="binding site" evidence="11">
    <location>
        <position position="201"/>
    </location>
    <ligand>
        <name>UDP-N-acetyl-alpha-D-muramoyl-L-alanyl-D-glutamate</name>
        <dbReference type="ChEBI" id="CHEBI:83900"/>
    </ligand>
</feature>
<evidence type="ECO:0000256" key="3">
    <source>
        <dbReference type="ARBA" id="ARBA00022598"/>
    </source>
</evidence>
<dbReference type="NCBIfam" id="NF001126">
    <property type="entry name" value="PRK00139.1-4"/>
    <property type="match status" value="1"/>
</dbReference>
<feature type="binding site" evidence="11">
    <location>
        <position position="203"/>
    </location>
    <ligand>
        <name>UDP-N-acetyl-alpha-D-muramoyl-L-alanyl-D-glutamate</name>
        <dbReference type="ChEBI" id="CHEBI:83900"/>
    </ligand>
</feature>
<evidence type="ECO:0000256" key="8">
    <source>
        <dbReference type="ARBA" id="ARBA00022984"/>
    </source>
</evidence>
<feature type="binding site" evidence="11">
    <location>
        <position position="40"/>
    </location>
    <ligand>
        <name>UDP-N-acetyl-alpha-D-muramoyl-L-alanyl-D-glutamate</name>
        <dbReference type="ChEBI" id="CHEBI:83900"/>
    </ligand>
</feature>
<reference evidence="16 17" key="1">
    <citation type="submission" date="2022-08" db="EMBL/GenBank/DDBJ databases">
        <title>Genome Sequence of the sulphate-reducing bacterium, Pseudodesulfovibrio sp. SYK.</title>
        <authorList>
            <person name="Kondo R."/>
            <person name="Kataoka T."/>
        </authorList>
    </citation>
    <scope>NUCLEOTIDE SEQUENCE [LARGE SCALE GENOMIC DNA]</scope>
    <source>
        <strain evidence="16 17">SYK</strain>
    </source>
</reference>
<proteinExistence type="inferred from homology"/>
<dbReference type="Gene3D" id="3.40.1190.10">
    <property type="entry name" value="Mur-like, catalytic domain"/>
    <property type="match status" value="1"/>
</dbReference>
<evidence type="ECO:0000256" key="6">
    <source>
        <dbReference type="ARBA" id="ARBA00022840"/>
    </source>
</evidence>
<comment type="function">
    <text evidence="11">Catalyzes the addition of meso-diaminopimelic acid to the nucleotide precursor UDP-N-acetylmuramoyl-L-alanyl-D-glutamate (UMAG) in the biosynthesis of bacterial cell-wall peptidoglycan.</text>
</comment>
<accession>A0ABM8B0V5</accession>
<protein>
    <recommendedName>
        <fullName evidence="11">UDP-N-acetylmuramoyl-L-alanyl-D-glutamate--2,6-diaminopimelate ligase</fullName>
        <ecNumber evidence="11">6.3.2.13</ecNumber>
    </recommendedName>
    <alternativeName>
        <fullName evidence="11">Meso-A2pm-adding enzyme</fullName>
    </alternativeName>
    <alternativeName>
        <fullName evidence="11">Meso-diaminopimelate-adding enzyme</fullName>
    </alternativeName>
    <alternativeName>
        <fullName evidence="11">UDP-MurNAc-L-Ala-D-Glu:meso-diaminopimelate ligase</fullName>
    </alternativeName>
    <alternativeName>
        <fullName evidence="11">UDP-MurNAc-tripeptide synthetase</fullName>
    </alternativeName>
    <alternativeName>
        <fullName evidence="11">UDP-N-acetylmuramyl-tripeptide synthetase</fullName>
    </alternativeName>
</protein>
<dbReference type="PROSITE" id="PS01011">
    <property type="entry name" value="FOLYLPOLYGLU_SYNT_1"/>
    <property type="match status" value="1"/>
</dbReference>
<feature type="domain" description="Mur ligase N-terminal catalytic" evidence="13">
    <location>
        <begin position="36"/>
        <end position="111"/>
    </location>
</feature>
<comment type="subcellular location">
    <subcellularLocation>
        <location evidence="11 12">Cytoplasm</location>
    </subcellularLocation>
</comment>
<feature type="binding site" evidence="11">
    <location>
        <begin position="168"/>
        <end position="169"/>
    </location>
    <ligand>
        <name>UDP-N-acetyl-alpha-D-muramoyl-L-alanyl-D-glutamate</name>
        <dbReference type="ChEBI" id="CHEBI:83900"/>
    </ligand>
</feature>
<dbReference type="NCBIfam" id="TIGR01085">
    <property type="entry name" value="murE"/>
    <property type="match status" value="1"/>
</dbReference>
<comment type="cofactor">
    <cofactor evidence="11">
        <name>Mg(2+)</name>
        <dbReference type="ChEBI" id="CHEBI:18420"/>
    </cofactor>
</comment>
<dbReference type="InterPro" id="IPR005761">
    <property type="entry name" value="UDP-N-AcMur-Glu-dNH2Pim_ligase"/>
</dbReference>
<dbReference type="Gene3D" id="3.40.1390.10">
    <property type="entry name" value="MurE/MurF, N-terminal domain"/>
    <property type="match status" value="1"/>
</dbReference>
<dbReference type="Proteomes" id="UP001317742">
    <property type="component" value="Chromosome"/>
</dbReference>
<keyword evidence="5 11" id="KW-0547">Nucleotide-binding</keyword>
<comment type="caution">
    <text evidence="11">Lacks conserved residue(s) required for the propagation of feature annotation.</text>
</comment>
<keyword evidence="3 11" id="KW-0436">Ligase</keyword>
<keyword evidence="2 11" id="KW-0963">Cytoplasm</keyword>
<feature type="binding site" evidence="11">
    <location>
        <position position="195"/>
    </location>
    <ligand>
        <name>UDP-N-acetyl-alpha-D-muramoyl-L-alanyl-D-glutamate</name>
        <dbReference type="ChEBI" id="CHEBI:83900"/>
    </ligand>
</feature>
<dbReference type="EC" id="6.3.2.13" evidence="11"/>
<dbReference type="Gene3D" id="3.90.190.20">
    <property type="entry name" value="Mur ligase, C-terminal domain"/>
    <property type="match status" value="1"/>
</dbReference>
<dbReference type="GO" id="GO:0016874">
    <property type="term" value="F:ligase activity"/>
    <property type="evidence" value="ECO:0007669"/>
    <property type="project" value="UniProtKB-KW"/>
</dbReference>
<gene>
    <name evidence="11 16" type="primary">murE</name>
    <name evidence="16" type="ORF">SYK_17770</name>
</gene>
<dbReference type="InterPro" id="IPR000713">
    <property type="entry name" value="Mur_ligase_N"/>
</dbReference>
<name>A0ABM8B0V5_9BACT</name>
<evidence type="ECO:0000313" key="16">
    <source>
        <dbReference type="EMBL" id="BDQ37417.1"/>
    </source>
</evidence>
<dbReference type="InterPro" id="IPR004101">
    <property type="entry name" value="Mur_ligase_C"/>
</dbReference>
<keyword evidence="11" id="KW-0460">Magnesium</keyword>
<feature type="binding site" evidence="11">
    <location>
        <begin position="126"/>
        <end position="132"/>
    </location>
    <ligand>
        <name>ATP</name>
        <dbReference type="ChEBI" id="CHEBI:30616"/>
    </ligand>
</feature>
<dbReference type="InterPro" id="IPR036565">
    <property type="entry name" value="Mur-like_cat_sf"/>
</dbReference>
<dbReference type="InterPro" id="IPR036615">
    <property type="entry name" value="Mur_ligase_C_dom_sf"/>
</dbReference>
<evidence type="ECO:0000256" key="4">
    <source>
        <dbReference type="ARBA" id="ARBA00022618"/>
    </source>
</evidence>
<dbReference type="SUPFAM" id="SSF53623">
    <property type="entry name" value="MurD-like peptide ligases, catalytic domain"/>
    <property type="match status" value="1"/>
</dbReference>
<keyword evidence="9 11" id="KW-0131">Cell cycle</keyword>
<dbReference type="HAMAP" id="MF_00208">
    <property type="entry name" value="MurE"/>
    <property type="match status" value="1"/>
</dbReference>
<dbReference type="PANTHER" id="PTHR23135:SF4">
    <property type="entry name" value="UDP-N-ACETYLMURAMOYL-L-ALANYL-D-GLUTAMATE--2,6-DIAMINOPIMELATE LIGASE MURE HOMOLOG, CHLOROPLASTIC"/>
    <property type="match status" value="1"/>
</dbReference>
<evidence type="ECO:0000256" key="9">
    <source>
        <dbReference type="ARBA" id="ARBA00023306"/>
    </source>
</evidence>
<organism evidence="16 17">
    <name type="scientific">Pseudodesulfovibrio nedwellii</name>
    <dbReference type="NCBI Taxonomy" id="2973072"/>
    <lineage>
        <taxon>Bacteria</taxon>
        <taxon>Pseudomonadati</taxon>
        <taxon>Thermodesulfobacteriota</taxon>
        <taxon>Desulfovibrionia</taxon>
        <taxon>Desulfovibrionales</taxon>
        <taxon>Desulfovibrionaceae</taxon>
    </lineage>
</organism>
<evidence type="ECO:0000259" key="14">
    <source>
        <dbReference type="Pfam" id="PF02875"/>
    </source>
</evidence>
<sequence length="510" mass="56248">MMFLFSGSHSGKEKDKEHGVMEFETLLKEAEKGLVVRTDSRKVQDGECFVAMPGTAVRGLDYIPSALDNGARYIVAPESARDLVAPVVEEKALAVYVENPAIALGELARAHFHLTDRDVKLVGITGTNGKTTTSYIIEHLLASAGLKVGVLGTVNYRWPGFQIEASLTTPDCWMIHELIFNMKKADVDVVLMEVSSHALEQYRVAGLDFNAGVFTNLTQDHLDYHGDMETYFRAKAKLFKDYPTETKTNISNYNDPYGRILLAECPNSIGYGIGEISTVRQEVGDRDMIQGRIASMDGQGIELETTYKGKSWTIHSPLIGAFNAMNLMAAQAVGLQLGLNCKDMRSLKDFPGVPGRLERVMNDHGLDVFVDFAHTPDALENVQHTLKSLNFKRLITLFGCGGDRDRTKRPIMGQAVARYADVAVLTSDNPRSEDPTMIMDDIRPGLAGTPQVIEHPDRKTAIAMALKEMKPGDVLLVAGRGHEPNQKINGEIIPFLDTEVTAQLLEEMYS</sequence>
<feature type="binding site" evidence="11">
    <location>
        <position position="479"/>
    </location>
    <ligand>
        <name>meso-2,6-diaminopimelate</name>
        <dbReference type="ChEBI" id="CHEBI:57791"/>
    </ligand>
</feature>
<comment type="PTM">
    <text evidence="11">Carboxylation is probably crucial for Mg(2+) binding and, consequently, for the gamma-phosphate positioning of ATP.</text>
</comment>
<feature type="binding site" evidence="11">
    <location>
        <begin position="428"/>
        <end position="431"/>
    </location>
    <ligand>
        <name>meso-2,6-diaminopimelate</name>
        <dbReference type="ChEBI" id="CHEBI:57791"/>
    </ligand>
</feature>
<evidence type="ECO:0000259" key="15">
    <source>
        <dbReference type="Pfam" id="PF08245"/>
    </source>
</evidence>
<dbReference type="PANTHER" id="PTHR23135">
    <property type="entry name" value="MUR LIGASE FAMILY MEMBER"/>
    <property type="match status" value="1"/>
</dbReference>
<feature type="binding site" evidence="11">
    <location>
        <position position="404"/>
    </location>
    <ligand>
        <name>meso-2,6-diaminopimelate</name>
        <dbReference type="ChEBI" id="CHEBI:57791"/>
    </ligand>
</feature>
<dbReference type="Pfam" id="PF08245">
    <property type="entry name" value="Mur_ligase_M"/>
    <property type="match status" value="1"/>
</dbReference>
<keyword evidence="4 11" id="KW-0132">Cell division</keyword>
<feature type="modified residue" description="N6-carboxylysine" evidence="11">
    <location>
        <position position="235"/>
    </location>
</feature>
<evidence type="ECO:0000256" key="2">
    <source>
        <dbReference type="ARBA" id="ARBA00022490"/>
    </source>
</evidence>
<evidence type="ECO:0000256" key="7">
    <source>
        <dbReference type="ARBA" id="ARBA00022960"/>
    </source>
</evidence>